<dbReference type="Pfam" id="PF13539">
    <property type="entry name" value="Peptidase_M15_4"/>
    <property type="match status" value="1"/>
</dbReference>
<keyword evidence="1" id="KW-0732">Signal</keyword>
<dbReference type="InterPro" id="IPR009045">
    <property type="entry name" value="Zn_M74/Hedgehog-like"/>
</dbReference>
<dbReference type="PROSITE" id="PS51257">
    <property type="entry name" value="PROKAR_LIPOPROTEIN"/>
    <property type="match status" value="1"/>
</dbReference>
<keyword evidence="4" id="KW-1185">Reference proteome</keyword>
<gene>
    <name evidence="3" type="ORF">J2S59_001069</name>
</gene>
<protein>
    <recommendedName>
        <fullName evidence="2">Peptidase M15C domain-containing protein</fullName>
    </recommendedName>
</protein>
<dbReference type="Proteomes" id="UP001240447">
    <property type="component" value="Unassembled WGS sequence"/>
</dbReference>
<dbReference type="InterPro" id="IPR039561">
    <property type="entry name" value="Peptidase_M15C"/>
</dbReference>
<dbReference type="SUPFAM" id="SSF55166">
    <property type="entry name" value="Hedgehog/DD-peptidase"/>
    <property type="match status" value="1"/>
</dbReference>
<evidence type="ECO:0000313" key="3">
    <source>
        <dbReference type="EMBL" id="MDP9821260.1"/>
    </source>
</evidence>
<sequence>MRPAPRPRLLRALLVAAGAVLVSACGVGMPPGAPGTPAGAPSLAGGTPTGTQSAVVEADGFTLHQVADPGPLEDSLLSADLLVYSNRALTKEERGRISRTKGVTDALPMALAQVAVDGRTIHVAAADPGKYRRYTLPNAARLDDIWKRVAGGEIAVEPELGKQLQQGDGGMSLGNSDTAPRLHIGALASMVPQVHAVMNPAWGRQLGMAENAALLSTGTNSPQVVADALRKALGGSVSVQILGPDLDITATQTAYLTGGSVAAAVGSFTYTPRADGTIAVDPAWVSANIRTETVPILGTVTCHKAMLPQMRAALQEIVERGLADKIYPDQYAGCFYPRFIARDPAQGLSLHSWGIAFDINVAGNQRGVPGEIDRTVVQIFKKWGFAWGGDWSYTDPMHFEMAAVVEPR</sequence>
<evidence type="ECO:0000313" key="4">
    <source>
        <dbReference type="Proteomes" id="UP001240447"/>
    </source>
</evidence>
<feature type="chain" id="PRO_5046666446" description="Peptidase M15C domain-containing protein" evidence="1">
    <location>
        <begin position="25"/>
        <end position="408"/>
    </location>
</feature>
<feature type="domain" description="Peptidase M15C" evidence="2">
    <location>
        <begin position="346"/>
        <end position="401"/>
    </location>
</feature>
<dbReference type="EMBL" id="JAUSQM010000001">
    <property type="protein sequence ID" value="MDP9821260.1"/>
    <property type="molecule type" value="Genomic_DNA"/>
</dbReference>
<reference evidence="3 4" key="1">
    <citation type="submission" date="2023-07" db="EMBL/GenBank/DDBJ databases">
        <title>Sequencing the genomes of 1000 actinobacteria strains.</title>
        <authorList>
            <person name="Klenk H.-P."/>
        </authorList>
    </citation>
    <scope>NUCLEOTIDE SEQUENCE [LARGE SCALE GENOMIC DNA]</scope>
    <source>
        <strain evidence="3 4">GD13</strain>
    </source>
</reference>
<comment type="caution">
    <text evidence="3">The sequence shown here is derived from an EMBL/GenBank/DDBJ whole genome shotgun (WGS) entry which is preliminary data.</text>
</comment>
<evidence type="ECO:0000256" key="1">
    <source>
        <dbReference type="SAM" id="SignalP"/>
    </source>
</evidence>
<dbReference type="RefSeq" id="WP_068121464.1">
    <property type="nucleotide sequence ID" value="NZ_CCXJ01000372.1"/>
</dbReference>
<accession>A0ABT9NLF6</accession>
<name>A0ABT9NLF6_9ACTN</name>
<proteinExistence type="predicted"/>
<dbReference type="Gene3D" id="3.30.1380.10">
    <property type="match status" value="1"/>
</dbReference>
<organism evidence="3 4">
    <name type="scientific">Nocardioides massiliensis</name>
    <dbReference type="NCBI Taxonomy" id="1325935"/>
    <lineage>
        <taxon>Bacteria</taxon>
        <taxon>Bacillati</taxon>
        <taxon>Actinomycetota</taxon>
        <taxon>Actinomycetes</taxon>
        <taxon>Propionibacteriales</taxon>
        <taxon>Nocardioidaceae</taxon>
        <taxon>Nocardioides</taxon>
    </lineage>
</organism>
<evidence type="ECO:0000259" key="2">
    <source>
        <dbReference type="Pfam" id="PF13539"/>
    </source>
</evidence>
<feature type="signal peptide" evidence="1">
    <location>
        <begin position="1"/>
        <end position="24"/>
    </location>
</feature>